<comment type="caution">
    <text evidence="4">The sequence shown here is derived from an EMBL/GenBank/DDBJ whole genome shotgun (WGS) entry which is preliminary data.</text>
</comment>
<dbReference type="AlphaFoldDB" id="A0A0J9X6X2"/>
<dbReference type="EMBL" id="CCBN010000004">
    <property type="protein sequence ID" value="CDO52921.1"/>
    <property type="molecule type" value="Genomic_DNA"/>
</dbReference>
<dbReference type="InterPro" id="IPR002347">
    <property type="entry name" value="SDR_fam"/>
</dbReference>
<accession>A0A0J9X6X2</accession>
<dbReference type="STRING" id="1173061.A0A0J9X6X2"/>
<dbReference type="SUPFAM" id="SSF51735">
    <property type="entry name" value="NAD(P)-binding Rossmann-fold domains"/>
    <property type="match status" value="1"/>
</dbReference>
<dbReference type="EMBL" id="QQZK01000008">
    <property type="protein sequence ID" value="KAF5104398.1"/>
    <property type="molecule type" value="Genomic_DNA"/>
</dbReference>
<reference evidence="5" key="2">
    <citation type="journal article" date="2020" name="Front. Microbiol.">
        <title>Phenotypic and Genetic Characterization of the Cheese Ripening Yeast Geotrichum candidum.</title>
        <authorList>
            <person name="Perkins V."/>
            <person name="Vignola S."/>
            <person name="Lessard M.H."/>
            <person name="Plante P.L."/>
            <person name="Corbeil J."/>
            <person name="Dugat-Bony E."/>
            <person name="Frenette M."/>
            <person name="Labrie S."/>
        </authorList>
    </citation>
    <scope>NUCLEOTIDE SEQUENCE</scope>
    <source>
        <strain evidence="5">LMA-70</strain>
    </source>
</reference>
<keyword evidence="2" id="KW-0521">NADP</keyword>
<dbReference type="Gene3D" id="3.40.50.720">
    <property type="entry name" value="NAD(P)-binding Rossmann-like Domain"/>
    <property type="match status" value="1"/>
</dbReference>
<dbReference type="InterPro" id="IPR036291">
    <property type="entry name" value="NAD(P)-bd_dom_sf"/>
</dbReference>
<proteinExistence type="inferred from homology"/>
<evidence type="ECO:0000256" key="2">
    <source>
        <dbReference type="ARBA" id="ARBA00022857"/>
    </source>
</evidence>
<organism evidence="4 6">
    <name type="scientific">Geotrichum candidum</name>
    <name type="common">Oospora lactis</name>
    <name type="synonym">Dipodascus geotrichum</name>
    <dbReference type="NCBI Taxonomy" id="1173061"/>
    <lineage>
        <taxon>Eukaryota</taxon>
        <taxon>Fungi</taxon>
        <taxon>Dikarya</taxon>
        <taxon>Ascomycota</taxon>
        <taxon>Saccharomycotina</taxon>
        <taxon>Dipodascomycetes</taxon>
        <taxon>Dipodascales</taxon>
        <taxon>Dipodascaceae</taxon>
        <taxon>Geotrichum</taxon>
    </lineage>
</organism>
<dbReference type="PANTHER" id="PTHR24320:SF236">
    <property type="entry name" value="SHORT-CHAIN DEHYDROGENASE-RELATED"/>
    <property type="match status" value="1"/>
</dbReference>
<comment type="similarity">
    <text evidence="1">Belongs to the short-chain dehydrogenases/reductases (SDR) family.</text>
</comment>
<dbReference type="GO" id="GO:0016491">
    <property type="term" value="F:oxidoreductase activity"/>
    <property type="evidence" value="ECO:0007669"/>
    <property type="project" value="UniProtKB-KW"/>
</dbReference>
<evidence type="ECO:0000313" key="6">
    <source>
        <dbReference type="Proteomes" id="UP000242525"/>
    </source>
</evidence>
<evidence type="ECO:0000313" key="4">
    <source>
        <dbReference type="EMBL" id="CDO52921.1"/>
    </source>
</evidence>
<dbReference type="Proteomes" id="UP000750522">
    <property type="component" value="Unassembled WGS sequence"/>
</dbReference>
<dbReference type="PRINTS" id="PR00081">
    <property type="entry name" value="GDHRDH"/>
</dbReference>
<reference evidence="5" key="3">
    <citation type="submission" date="2020-01" db="EMBL/GenBank/DDBJ databases">
        <authorList>
            <person name="Perkins V."/>
            <person name="Lessard M.-H."/>
            <person name="Dugat-Bony E."/>
            <person name="Frenette M."/>
            <person name="Labrie S."/>
        </authorList>
    </citation>
    <scope>NUCLEOTIDE SEQUENCE</scope>
    <source>
        <strain evidence="5">LMA-70</strain>
    </source>
</reference>
<gene>
    <name evidence="4" type="ORF">BN980_GECA04s01583g</name>
    <name evidence="5" type="ORF">DV451_000633</name>
</gene>
<evidence type="ECO:0000256" key="1">
    <source>
        <dbReference type="ARBA" id="ARBA00006484"/>
    </source>
</evidence>
<name>A0A0J9X6X2_GEOCN</name>
<protein>
    <submittedName>
        <fullName evidence="4">Uncharacterized protein</fullName>
    </submittedName>
</protein>
<keyword evidence="6" id="KW-1185">Reference proteome</keyword>
<evidence type="ECO:0000256" key="3">
    <source>
        <dbReference type="ARBA" id="ARBA00023002"/>
    </source>
</evidence>
<dbReference type="OrthoDB" id="191139at2759"/>
<evidence type="ECO:0000313" key="5">
    <source>
        <dbReference type="EMBL" id="KAF5104398.1"/>
    </source>
</evidence>
<dbReference type="Proteomes" id="UP000242525">
    <property type="component" value="Unassembled WGS sequence"/>
</dbReference>
<dbReference type="PANTHER" id="PTHR24320">
    <property type="entry name" value="RETINOL DEHYDROGENASE"/>
    <property type="match status" value="1"/>
</dbReference>
<keyword evidence="3" id="KW-0560">Oxidoreductase</keyword>
<sequence>MASYINSAIDYSKSTLAFFAGLYNNAVTGKYHYDPESIPNLEGKVFVITGGLRGIGLHVTTFLTSKGAKVYSLSRNAAHSRAAIDTIHEQHPGAKIEYVSIDFNDLSTVGPAAKQLLAQEPEIHGVIHNAGIFPEKDTPDDVVFRVNVLGPHLLQKYLDNVLIATAKKHPNQTDQFRIVWVSSFVQFISLKHGGIDFDNLLKGTPLTSYERLAPMASYTHAKVANIYDSIQWIKHHPDSGVLSVSLHPGAVRTELNPVGSPATKLIEKVGHDPVYGAYTELYALLSSEITSAQNGAHIVPFGRMGTIRADIERAANGPEGERLWNYIEDQIKDF</sequence>
<reference evidence="4 6" key="1">
    <citation type="submission" date="2014-03" db="EMBL/GenBank/DDBJ databases">
        <authorList>
            <person name="Casaregola S."/>
        </authorList>
    </citation>
    <scope>NUCLEOTIDE SEQUENCE [LARGE SCALE GENOMIC DNA]</scope>
    <source>
        <strain evidence="4 6">CLIB 918</strain>
    </source>
</reference>
<dbReference type="Pfam" id="PF00106">
    <property type="entry name" value="adh_short"/>
    <property type="match status" value="1"/>
</dbReference>